<dbReference type="AlphaFoldDB" id="A0AAV1VM02"/>
<sequence length="44" mass="4914">MLTPTSHHLVRSVEEVTDQDVNHWIEASLAAESLEHAGPAMTFR</sequence>
<name>A0AAV1VM02_9STRA</name>
<comment type="caution">
    <text evidence="1">The sequence shown here is derived from an EMBL/GenBank/DDBJ whole genome shotgun (WGS) entry which is preliminary data.</text>
</comment>
<reference evidence="1" key="1">
    <citation type="submission" date="2024-01" db="EMBL/GenBank/DDBJ databases">
        <authorList>
            <person name="Webb A."/>
        </authorList>
    </citation>
    <scope>NUCLEOTIDE SEQUENCE</scope>
    <source>
        <strain evidence="1">Pm1</strain>
    </source>
</reference>
<proteinExistence type="predicted"/>
<dbReference type="EMBL" id="CAKLBY020000378">
    <property type="protein sequence ID" value="CAK7947247.1"/>
    <property type="molecule type" value="Genomic_DNA"/>
</dbReference>
<evidence type="ECO:0000313" key="1">
    <source>
        <dbReference type="EMBL" id="CAK7947247.1"/>
    </source>
</evidence>
<accession>A0AAV1VM02</accession>
<evidence type="ECO:0008006" key="3">
    <source>
        <dbReference type="Google" id="ProtNLM"/>
    </source>
</evidence>
<organism evidence="1 2">
    <name type="scientific">Peronospora matthiolae</name>
    <dbReference type="NCBI Taxonomy" id="2874970"/>
    <lineage>
        <taxon>Eukaryota</taxon>
        <taxon>Sar</taxon>
        <taxon>Stramenopiles</taxon>
        <taxon>Oomycota</taxon>
        <taxon>Peronosporomycetes</taxon>
        <taxon>Peronosporales</taxon>
        <taxon>Peronosporaceae</taxon>
        <taxon>Peronospora</taxon>
    </lineage>
</organism>
<dbReference type="Proteomes" id="UP001162060">
    <property type="component" value="Unassembled WGS sequence"/>
</dbReference>
<protein>
    <recommendedName>
        <fullName evidence="3">Polyketide synthase</fullName>
    </recommendedName>
</protein>
<gene>
    <name evidence="1" type="ORF">PM001_LOCUS32397</name>
</gene>
<evidence type="ECO:0000313" key="2">
    <source>
        <dbReference type="Proteomes" id="UP001162060"/>
    </source>
</evidence>